<proteinExistence type="predicted"/>
<evidence type="ECO:0000313" key="1">
    <source>
        <dbReference type="EMBL" id="MCC0099519.1"/>
    </source>
</evidence>
<reference evidence="1 2" key="1">
    <citation type="submission" date="2021-08" db="EMBL/GenBank/DDBJ databases">
        <title>Genomic Architecture of Streptomyces flavotricini NGL1 and Streptomyces erythrochromogenes HMS4 With Differential Plant Beneficial attributes and laccase production capabilities.</title>
        <authorList>
            <person name="Salwan R."/>
            <person name="Kaur R."/>
            <person name="Sharma V."/>
        </authorList>
    </citation>
    <scope>NUCLEOTIDE SEQUENCE [LARGE SCALE GENOMIC DNA]</scope>
    <source>
        <strain evidence="1 2">NGL1</strain>
    </source>
</reference>
<sequence length="483" mass="53360">MTYKPRTFSISNVSRSAGEGVLDVPSLSVLRYKSPAVLLKEFKDTWGVEARAIALPVAEADGLLYEVDGLGGVPLSSHAQPSRTLKGFEDVVEEFLGAKKDIILTFCPTMGYIPGEGLQICDISGVMSPQPCIANPRSTEVLGAILGTGIDIVQQIASRKPGSGLIGIALDVTDLWGMSGQLGRVEATCFCTACTRHFAATTPELLKYFKTFPNPWSLLLRPTPTGIDFASEVSPGITPEEIVGIARQRNYIEQFPKSEQSELLEYANLLLRYMRSRQSLTLGAVGALFDYATQDLDNKFTRILIMEGETYGWTSGIWLEDLDNEFQDEENRSFDELWLNVTTGYIPRSVPYRAYMWRRSRYTINNFFDLAGSLSSASMRANTMLSQMSSEECRRLVADRWQRVHGSALSSQAALVSLPHRSGDGETGAHVRRGFVGVGLDREFGDRFSDQMVILPSHADNAARPVDFDFSSILRNMQGKNGN</sequence>
<dbReference type="EMBL" id="JAINUL010000001">
    <property type="protein sequence ID" value="MCC0099519.1"/>
    <property type="molecule type" value="Genomic_DNA"/>
</dbReference>
<keyword evidence="2" id="KW-1185">Reference proteome</keyword>
<evidence type="ECO:0000313" key="2">
    <source>
        <dbReference type="Proteomes" id="UP001520654"/>
    </source>
</evidence>
<organism evidence="1 2">
    <name type="scientific">Streptomyces flavotricini</name>
    <dbReference type="NCBI Taxonomy" id="66888"/>
    <lineage>
        <taxon>Bacteria</taxon>
        <taxon>Bacillati</taxon>
        <taxon>Actinomycetota</taxon>
        <taxon>Actinomycetes</taxon>
        <taxon>Kitasatosporales</taxon>
        <taxon>Streptomycetaceae</taxon>
        <taxon>Streptomyces</taxon>
    </lineage>
</organism>
<gene>
    <name evidence="1" type="ORF">K7B10_33030</name>
</gene>
<comment type="caution">
    <text evidence="1">The sequence shown here is derived from an EMBL/GenBank/DDBJ whole genome shotgun (WGS) entry which is preliminary data.</text>
</comment>
<dbReference type="RefSeq" id="WP_229342575.1">
    <property type="nucleotide sequence ID" value="NZ_JAINUL010000001.1"/>
</dbReference>
<protein>
    <submittedName>
        <fullName evidence="1">Uncharacterized protein</fullName>
    </submittedName>
</protein>
<dbReference type="Proteomes" id="UP001520654">
    <property type="component" value="Unassembled WGS sequence"/>
</dbReference>
<accession>A0ABS8EFL0</accession>
<name>A0ABS8EFL0_9ACTN</name>